<feature type="transmembrane region" description="Helical" evidence="1">
    <location>
        <begin position="16"/>
        <end position="44"/>
    </location>
</feature>
<dbReference type="EMBL" id="JAGIOL010000001">
    <property type="protein sequence ID" value="MBP2435576.1"/>
    <property type="molecule type" value="Genomic_DNA"/>
</dbReference>
<keyword evidence="3" id="KW-1185">Reference proteome</keyword>
<keyword evidence="1" id="KW-0812">Transmembrane</keyword>
<feature type="transmembrane region" description="Helical" evidence="1">
    <location>
        <begin position="118"/>
        <end position="134"/>
    </location>
</feature>
<dbReference type="Proteomes" id="UP001519362">
    <property type="component" value="Unassembled WGS sequence"/>
</dbReference>
<evidence type="ECO:0000313" key="2">
    <source>
        <dbReference type="EMBL" id="MBP2435576.1"/>
    </source>
</evidence>
<proteinExistence type="predicted"/>
<dbReference type="RefSeq" id="WP_165132469.1">
    <property type="nucleotide sequence ID" value="NZ_CP049253.1"/>
</dbReference>
<gene>
    <name evidence="2" type="ORF">JOF34_000162</name>
</gene>
<feature type="transmembrane region" description="Helical" evidence="1">
    <location>
        <begin position="64"/>
        <end position="86"/>
    </location>
</feature>
<sequence length="140" mass="15336">METTAQQRTSRHQIRWAAILQLVQGVLMEGLPFLALPILLTVGVDSAVLAHGFSFVVPYFDNNLYLMMAMSGIFALLRIIGSIGLLKNRMWGYVLSTINCVVTLVLMIFMLPAGIADGILSGVALILLLLARYGEDRIIA</sequence>
<keyword evidence="1" id="KW-0472">Membrane</keyword>
<keyword evidence="1" id="KW-1133">Transmembrane helix</keyword>
<comment type="caution">
    <text evidence="2">The sequence shown here is derived from an EMBL/GenBank/DDBJ whole genome shotgun (WGS) entry which is preliminary data.</text>
</comment>
<evidence type="ECO:0000256" key="1">
    <source>
        <dbReference type="SAM" id="Phobius"/>
    </source>
</evidence>
<organism evidence="2 3">
    <name type="scientific">Microbacterium amylolyticum</name>
    <dbReference type="NCBI Taxonomy" id="936337"/>
    <lineage>
        <taxon>Bacteria</taxon>
        <taxon>Bacillati</taxon>
        <taxon>Actinomycetota</taxon>
        <taxon>Actinomycetes</taxon>
        <taxon>Micrococcales</taxon>
        <taxon>Microbacteriaceae</taxon>
        <taxon>Microbacterium</taxon>
    </lineage>
</organism>
<feature type="transmembrane region" description="Helical" evidence="1">
    <location>
        <begin position="93"/>
        <end position="112"/>
    </location>
</feature>
<reference evidence="2 3" key="1">
    <citation type="submission" date="2021-03" db="EMBL/GenBank/DDBJ databases">
        <title>Sequencing the genomes of 1000 actinobacteria strains.</title>
        <authorList>
            <person name="Klenk H.-P."/>
        </authorList>
    </citation>
    <scope>NUCLEOTIDE SEQUENCE [LARGE SCALE GENOMIC DNA]</scope>
    <source>
        <strain evidence="2 3">DSM 24221</strain>
    </source>
</reference>
<accession>A0ABS4ZE66</accession>
<evidence type="ECO:0000313" key="3">
    <source>
        <dbReference type="Proteomes" id="UP001519362"/>
    </source>
</evidence>
<name>A0ABS4ZE66_9MICO</name>
<protein>
    <submittedName>
        <fullName evidence="2">Uncharacterized membrane protein (DUF2068 family)</fullName>
    </submittedName>
</protein>